<reference evidence="3 4" key="1">
    <citation type="journal article" date="2018" name="Nat. Genet.">
        <title>The Rosa genome provides new insights in the design of modern roses.</title>
        <authorList>
            <person name="Bendahmane M."/>
        </authorList>
    </citation>
    <scope>NUCLEOTIDE SEQUENCE [LARGE SCALE GENOMIC DNA]</scope>
    <source>
        <strain evidence="4">cv. Old Blush</strain>
    </source>
</reference>
<dbReference type="OrthoDB" id="1063472at2759"/>
<keyword evidence="4" id="KW-1185">Reference proteome</keyword>
<feature type="region of interest" description="Disordered" evidence="1">
    <location>
        <begin position="80"/>
        <end position="112"/>
    </location>
</feature>
<protein>
    <submittedName>
        <fullName evidence="3">Uncharacterized protein</fullName>
    </submittedName>
</protein>
<evidence type="ECO:0000256" key="2">
    <source>
        <dbReference type="SAM" id="Phobius"/>
    </source>
</evidence>
<dbReference type="Proteomes" id="UP000238479">
    <property type="component" value="Chromosome 4"/>
</dbReference>
<dbReference type="Gramene" id="PRQ39488">
    <property type="protein sequence ID" value="PRQ39488"/>
    <property type="gene ID" value="RchiOBHm_Chr4g0425771"/>
</dbReference>
<dbReference type="STRING" id="74649.A0A2P6QZ71"/>
<keyword evidence="2" id="KW-1133">Transmembrane helix</keyword>
<evidence type="ECO:0000313" key="3">
    <source>
        <dbReference type="EMBL" id="PRQ39488.1"/>
    </source>
</evidence>
<proteinExistence type="predicted"/>
<keyword evidence="2" id="KW-0812">Transmembrane</keyword>
<dbReference type="EMBL" id="PDCK01000042">
    <property type="protein sequence ID" value="PRQ39488.1"/>
    <property type="molecule type" value="Genomic_DNA"/>
</dbReference>
<feature type="compositionally biased region" description="Basic and acidic residues" evidence="1">
    <location>
        <begin position="1"/>
        <end position="14"/>
    </location>
</feature>
<gene>
    <name evidence="3" type="ORF">RchiOBHm_Chr4g0425771</name>
</gene>
<sequence length="223" mass="24170">MMKEYQTPHKDHARPPPKLSNRLSKKTVPKKSLNTAFSSISEDVQVETSKHSLDSTPISVISQIDEVNCKAEISESLTTLPDPALSDSTESLFTSDLSPSSESTIDKSDSSHDSWSVAKCEIGSSKFGSMGAEVVASFLKQARTQILNSAGVDAKSKKILDALVEIVIEDFHTVPEEKDQIAKLLSAKAKMLVVCLLLWILAMAVFLVFGSGSRSTFRGPLPT</sequence>
<feature type="compositionally biased region" description="Polar residues" evidence="1">
    <location>
        <begin position="86"/>
        <end position="97"/>
    </location>
</feature>
<feature type="transmembrane region" description="Helical" evidence="2">
    <location>
        <begin position="191"/>
        <end position="212"/>
    </location>
</feature>
<accession>A0A2P6QZ71</accession>
<feature type="region of interest" description="Disordered" evidence="1">
    <location>
        <begin position="1"/>
        <end position="30"/>
    </location>
</feature>
<organism evidence="3 4">
    <name type="scientific">Rosa chinensis</name>
    <name type="common">China rose</name>
    <dbReference type="NCBI Taxonomy" id="74649"/>
    <lineage>
        <taxon>Eukaryota</taxon>
        <taxon>Viridiplantae</taxon>
        <taxon>Streptophyta</taxon>
        <taxon>Embryophyta</taxon>
        <taxon>Tracheophyta</taxon>
        <taxon>Spermatophyta</taxon>
        <taxon>Magnoliopsida</taxon>
        <taxon>eudicotyledons</taxon>
        <taxon>Gunneridae</taxon>
        <taxon>Pentapetalae</taxon>
        <taxon>rosids</taxon>
        <taxon>fabids</taxon>
        <taxon>Rosales</taxon>
        <taxon>Rosaceae</taxon>
        <taxon>Rosoideae</taxon>
        <taxon>Rosoideae incertae sedis</taxon>
        <taxon>Rosa</taxon>
    </lineage>
</organism>
<dbReference type="AlphaFoldDB" id="A0A2P6QZ71"/>
<name>A0A2P6QZ71_ROSCH</name>
<keyword evidence="2" id="KW-0472">Membrane</keyword>
<evidence type="ECO:0000313" key="4">
    <source>
        <dbReference type="Proteomes" id="UP000238479"/>
    </source>
</evidence>
<comment type="caution">
    <text evidence="3">The sequence shown here is derived from an EMBL/GenBank/DDBJ whole genome shotgun (WGS) entry which is preliminary data.</text>
</comment>
<dbReference type="OMA" id="NRMLFLC"/>
<evidence type="ECO:0000256" key="1">
    <source>
        <dbReference type="SAM" id="MobiDB-lite"/>
    </source>
</evidence>